<dbReference type="InterPro" id="IPR050651">
    <property type="entry name" value="Plant_Cytochrome_P450_Monoox"/>
</dbReference>
<evidence type="ECO:0008006" key="16">
    <source>
        <dbReference type="Google" id="ProtNLM"/>
    </source>
</evidence>
<dbReference type="InterPro" id="IPR017972">
    <property type="entry name" value="Cyt_P450_CS"/>
</dbReference>
<evidence type="ECO:0000313" key="14">
    <source>
        <dbReference type="EMBL" id="KAF2324455.1"/>
    </source>
</evidence>
<evidence type="ECO:0000256" key="7">
    <source>
        <dbReference type="ARBA" id="ARBA00022989"/>
    </source>
</evidence>
<keyword evidence="15" id="KW-1185">Reference proteome</keyword>
<keyword evidence="8" id="KW-0560">Oxidoreductase</keyword>
<evidence type="ECO:0000256" key="1">
    <source>
        <dbReference type="ARBA" id="ARBA00001971"/>
    </source>
</evidence>
<dbReference type="PRINTS" id="PR00463">
    <property type="entry name" value="EP450I"/>
</dbReference>
<accession>A0A6A6NH57</accession>
<evidence type="ECO:0000256" key="5">
    <source>
        <dbReference type="ARBA" id="ARBA00022692"/>
    </source>
</evidence>
<dbReference type="SUPFAM" id="SSF48264">
    <property type="entry name" value="Cytochrome P450"/>
    <property type="match status" value="1"/>
</dbReference>
<keyword evidence="11" id="KW-0472">Membrane</keyword>
<dbReference type="GO" id="GO:0016705">
    <property type="term" value="F:oxidoreductase activity, acting on paired donors, with incorporation or reduction of molecular oxygen"/>
    <property type="evidence" value="ECO:0007669"/>
    <property type="project" value="InterPro"/>
</dbReference>
<feature type="compositionally biased region" description="Basic and acidic residues" evidence="13">
    <location>
        <begin position="238"/>
        <end position="250"/>
    </location>
</feature>
<name>A0A6A6NH57_HEVBR</name>
<evidence type="ECO:0000256" key="10">
    <source>
        <dbReference type="ARBA" id="ARBA00023033"/>
    </source>
</evidence>
<keyword evidence="10" id="KW-0503">Monooxygenase</keyword>
<dbReference type="InterPro" id="IPR001128">
    <property type="entry name" value="Cyt_P450"/>
</dbReference>
<evidence type="ECO:0000256" key="13">
    <source>
        <dbReference type="SAM" id="MobiDB-lite"/>
    </source>
</evidence>
<comment type="subcellular location">
    <subcellularLocation>
        <location evidence="2">Membrane</location>
    </subcellularLocation>
</comment>
<dbReference type="PANTHER" id="PTHR47947:SF26">
    <property type="entry name" value="CYTOCHROME P450"/>
    <property type="match status" value="1"/>
</dbReference>
<dbReference type="Gene3D" id="1.10.630.10">
    <property type="entry name" value="Cytochrome P450"/>
    <property type="match status" value="1"/>
</dbReference>
<dbReference type="Pfam" id="PF00067">
    <property type="entry name" value="p450"/>
    <property type="match status" value="2"/>
</dbReference>
<dbReference type="InterPro" id="IPR036396">
    <property type="entry name" value="Cyt_P450_sf"/>
</dbReference>
<evidence type="ECO:0000256" key="2">
    <source>
        <dbReference type="ARBA" id="ARBA00004370"/>
    </source>
</evidence>
<comment type="caution">
    <text evidence="14">The sequence shown here is derived from an EMBL/GenBank/DDBJ whole genome shotgun (WGS) entry which is preliminary data.</text>
</comment>
<dbReference type="GO" id="GO:0020037">
    <property type="term" value="F:heme binding"/>
    <property type="evidence" value="ECO:0007669"/>
    <property type="project" value="InterPro"/>
</dbReference>
<sequence length="750" mass="83713">MQFLMGLNDPYKIVRSNILLMKPLPNVRQAYSMIIQEETQQQIGPSITENFSVAAAVQSRSVTQKGAKEKFCEHCNRSGHNIDECRKLKYHCKFCDNSGHTEDRCRLKKANQNARSIQSSNNRTGGRSANAVETTIGGDNSTESSGFPVNFTNEQLQKLAQALTMINQNKNSGNGDIFANAADPATLPKINSDPSSTNLDDTFHNNIDSSIHSPSPNPSAPIEAQPLIDQPNISPPDPPRRSTRDKHPPAWHDSYILSTQTNDPTGKRVSQTALVTLFNYIFTISRKASNKKRLPPEAAGGWPVIGHLPLLAGSQPRHITLGNLADQMGPIFTIKIGVHRVLVVNNSELARECLTTNDKAFANRPKALAMEILGYNYFMVGTSPYGEYWRQIRKIVSLGLLSNQRLGMLKHVREAESKCDIQDGYREKICRAQKGDEGRDSDDEWRYAMRDFFKLTGKFVVSDAFPFLRCLDLGGDEKVMKKTAKELDNVLGEWLHEHKQTRASGMAKKREEDFMDELLSIMDDAKEFSSQDVDTIIKSTCLALVLAASDSTAVTLTWTLSLLLNNRHVLKKAQQELDIIVGRERQVNESDTKDLVYLQAIIKESFRLYPAGPLSVPHESIEDCSIGGYHIPAGTQLILNISKIQRDSHVWLNPSEFIPERFLTTHKDVDVKGQNFELIPFSSGRRMCPGVSFAVQVLNLTLATLLHSFEIETPSGQTVDMTEGAGQINIKVTPIDALLEPRLPPHLYCY</sequence>
<dbReference type="EMBL" id="JAAGAX010000001">
    <property type="protein sequence ID" value="KAF2324455.1"/>
    <property type="molecule type" value="Genomic_DNA"/>
</dbReference>
<feature type="binding site" description="axial binding residue" evidence="12">
    <location>
        <position position="688"/>
    </location>
    <ligand>
        <name>heme</name>
        <dbReference type="ChEBI" id="CHEBI:30413"/>
    </ligand>
    <ligandPart>
        <name>Fe</name>
        <dbReference type="ChEBI" id="CHEBI:18248"/>
    </ligandPart>
</feature>
<evidence type="ECO:0000256" key="3">
    <source>
        <dbReference type="ARBA" id="ARBA00010617"/>
    </source>
</evidence>
<dbReference type="GO" id="GO:0005506">
    <property type="term" value="F:iron ion binding"/>
    <property type="evidence" value="ECO:0007669"/>
    <property type="project" value="InterPro"/>
</dbReference>
<protein>
    <recommendedName>
        <fullName evidence="16">Cytochrome P450</fullName>
    </recommendedName>
</protein>
<evidence type="ECO:0000256" key="11">
    <source>
        <dbReference type="ARBA" id="ARBA00023136"/>
    </source>
</evidence>
<dbReference type="GO" id="GO:0004497">
    <property type="term" value="F:monooxygenase activity"/>
    <property type="evidence" value="ECO:0007669"/>
    <property type="project" value="UniProtKB-KW"/>
</dbReference>
<dbReference type="FunFam" id="1.10.630.10:FF:000026">
    <property type="entry name" value="Cytochrome P450 82C4"/>
    <property type="match status" value="1"/>
</dbReference>
<evidence type="ECO:0000313" key="15">
    <source>
        <dbReference type="Proteomes" id="UP000467840"/>
    </source>
</evidence>
<feature type="region of interest" description="Disordered" evidence="13">
    <location>
        <begin position="188"/>
        <end position="265"/>
    </location>
</feature>
<dbReference type="PRINTS" id="PR00385">
    <property type="entry name" value="P450"/>
</dbReference>
<keyword evidence="9 12" id="KW-0408">Iron</keyword>
<dbReference type="PANTHER" id="PTHR47947">
    <property type="entry name" value="CYTOCHROME P450 82C3-RELATED"/>
    <property type="match status" value="1"/>
</dbReference>
<dbReference type="GO" id="GO:0016020">
    <property type="term" value="C:membrane"/>
    <property type="evidence" value="ECO:0007669"/>
    <property type="project" value="UniProtKB-SubCell"/>
</dbReference>
<organism evidence="14 15">
    <name type="scientific">Hevea brasiliensis</name>
    <name type="common">Para rubber tree</name>
    <name type="synonym">Siphonia brasiliensis</name>
    <dbReference type="NCBI Taxonomy" id="3981"/>
    <lineage>
        <taxon>Eukaryota</taxon>
        <taxon>Viridiplantae</taxon>
        <taxon>Streptophyta</taxon>
        <taxon>Embryophyta</taxon>
        <taxon>Tracheophyta</taxon>
        <taxon>Spermatophyta</taxon>
        <taxon>Magnoliopsida</taxon>
        <taxon>eudicotyledons</taxon>
        <taxon>Gunneridae</taxon>
        <taxon>Pentapetalae</taxon>
        <taxon>rosids</taxon>
        <taxon>fabids</taxon>
        <taxon>Malpighiales</taxon>
        <taxon>Euphorbiaceae</taxon>
        <taxon>Crotonoideae</taxon>
        <taxon>Micrandreae</taxon>
        <taxon>Hevea</taxon>
    </lineage>
</organism>
<comment type="cofactor">
    <cofactor evidence="1 12">
        <name>heme</name>
        <dbReference type="ChEBI" id="CHEBI:30413"/>
    </cofactor>
</comment>
<evidence type="ECO:0000256" key="9">
    <source>
        <dbReference type="ARBA" id="ARBA00023004"/>
    </source>
</evidence>
<dbReference type="InterPro" id="IPR002401">
    <property type="entry name" value="Cyt_P450_E_grp-I"/>
</dbReference>
<evidence type="ECO:0000256" key="12">
    <source>
        <dbReference type="PIRSR" id="PIRSR602401-1"/>
    </source>
</evidence>
<proteinExistence type="inferred from homology"/>
<keyword evidence="4 12" id="KW-0349">Heme</keyword>
<keyword evidence="6 12" id="KW-0479">Metal-binding</keyword>
<dbReference type="Proteomes" id="UP000467840">
    <property type="component" value="Chromosome 5"/>
</dbReference>
<evidence type="ECO:0000256" key="8">
    <source>
        <dbReference type="ARBA" id="ARBA00023002"/>
    </source>
</evidence>
<keyword evidence="7" id="KW-1133">Transmembrane helix</keyword>
<dbReference type="PROSITE" id="PS00086">
    <property type="entry name" value="CYTOCHROME_P450"/>
    <property type="match status" value="1"/>
</dbReference>
<comment type="similarity">
    <text evidence="3">Belongs to the cytochrome P450 family.</text>
</comment>
<feature type="compositionally biased region" description="Polar residues" evidence="13">
    <location>
        <begin position="192"/>
        <end position="214"/>
    </location>
</feature>
<feature type="compositionally biased region" description="Polar residues" evidence="13">
    <location>
        <begin position="256"/>
        <end position="265"/>
    </location>
</feature>
<dbReference type="AlphaFoldDB" id="A0A6A6NH57"/>
<keyword evidence="5" id="KW-0812">Transmembrane</keyword>
<evidence type="ECO:0000256" key="4">
    <source>
        <dbReference type="ARBA" id="ARBA00022617"/>
    </source>
</evidence>
<evidence type="ECO:0000256" key="6">
    <source>
        <dbReference type="ARBA" id="ARBA00022723"/>
    </source>
</evidence>
<reference evidence="14 15" key="1">
    <citation type="journal article" date="2020" name="Mol. Plant">
        <title>The Chromosome-Based Rubber Tree Genome Provides New Insights into Spurge Genome Evolution and Rubber Biosynthesis.</title>
        <authorList>
            <person name="Liu J."/>
            <person name="Shi C."/>
            <person name="Shi C.C."/>
            <person name="Li W."/>
            <person name="Zhang Q.J."/>
            <person name="Zhang Y."/>
            <person name="Li K."/>
            <person name="Lu H.F."/>
            <person name="Shi C."/>
            <person name="Zhu S.T."/>
            <person name="Xiao Z.Y."/>
            <person name="Nan H."/>
            <person name="Yue Y."/>
            <person name="Zhu X.G."/>
            <person name="Wu Y."/>
            <person name="Hong X.N."/>
            <person name="Fan G.Y."/>
            <person name="Tong Y."/>
            <person name="Zhang D."/>
            <person name="Mao C.L."/>
            <person name="Liu Y.L."/>
            <person name="Hao S.J."/>
            <person name="Liu W.Q."/>
            <person name="Lv M.Q."/>
            <person name="Zhang H.B."/>
            <person name="Liu Y."/>
            <person name="Hu-Tang G.R."/>
            <person name="Wang J.P."/>
            <person name="Wang J.H."/>
            <person name="Sun Y.H."/>
            <person name="Ni S.B."/>
            <person name="Chen W.B."/>
            <person name="Zhang X.C."/>
            <person name="Jiao Y.N."/>
            <person name="Eichler E.E."/>
            <person name="Li G.H."/>
            <person name="Liu X."/>
            <person name="Gao L.Z."/>
        </authorList>
    </citation>
    <scope>NUCLEOTIDE SEQUENCE [LARGE SCALE GENOMIC DNA]</scope>
    <source>
        <strain evidence="15">cv. GT1</strain>
        <tissue evidence="14">Leaf</tissue>
    </source>
</reference>
<gene>
    <name evidence="14" type="ORF">GH714_014388</name>
</gene>